<proteinExistence type="predicted"/>
<accession>A0A6C2UF72</accession>
<evidence type="ECO:0000313" key="2">
    <source>
        <dbReference type="Proteomes" id="UP000346198"/>
    </source>
</evidence>
<name>A0A6C2UF72_9BACT</name>
<protein>
    <submittedName>
        <fullName evidence="1">Uncharacterized protein</fullName>
    </submittedName>
</protein>
<keyword evidence="2" id="KW-1185">Reference proteome</keyword>
<gene>
    <name evidence="1" type="ORF">SCARR_00848</name>
</gene>
<reference evidence="1 2" key="1">
    <citation type="submission" date="2019-04" db="EMBL/GenBank/DDBJ databases">
        <authorList>
            <person name="Van Vliet M D."/>
        </authorList>
    </citation>
    <scope>NUCLEOTIDE SEQUENCE [LARGE SCALE GENOMIC DNA]</scope>
    <source>
        <strain evidence="1 2">F21</strain>
    </source>
</reference>
<evidence type="ECO:0000313" key="1">
    <source>
        <dbReference type="EMBL" id="VGO18795.1"/>
    </source>
</evidence>
<organism evidence="1 2">
    <name type="scientific">Pontiella sulfatireligans</name>
    <dbReference type="NCBI Taxonomy" id="2750658"/>
    <lineage>
        <taxon>Bacteria</taxon>
        <taxon>Pseudomonadati</taxon>
        <taxon>Kiritimatiellota</taxon>
        <taxon>Kiritimatiellia</taxon>
        <taxon>Kiritimatiellales</taxon>
        <taxon>Pontiellaceae</taxon>
        <taxon>Pontiella</taxon>
    </lineage>
</organism>
<dbReference type="EMBL" id="CAAHFH010000001">
    <property type="protein sequence ID" value="VGO18795.1"/>
    <property type="molecule type" value="Genomic_DNA"/>
</dbReference>
<sequence length="223" mass="25470">MKRFEQNVDRRSRAAMTAFLAGHFRYDTMNRWNRSTSYANNLKIHTLGFPAEVMAKAWDILRCSEVTAALNGLLQDWAQEYDWMWQAGFNGRSGGYLVLYRGGLDKPNAKTARCNLCGKLTWHTVDTPCTTDGCIGLLQVLPEPQPQIITWPGKSVDQGEDFSEWDLEPLRERVRLVRSFDRLCDDVVDTFVAFCRDYKIVEAEVPAIRTIKTLQPLTQGDSL</sequence>
<dbReference type="AlphaFoldDB" id="A0A6C2UF72"/>
<dbReference type="Proteomes" id="UP000346198">
    <property type="component" value="Unassembled WGS sequence"/>
</dbReference>